<dbReference type="InterPro" id="IPR051811">
    <property type="entry name" value="Cytochrome_c550/c551-like"/>
</dbReference>
<evidence type="ECO:0000256" key="7">
    <source>
        <dbReference type="SAM" id="SignalP"/>
    </source>
</evidence>
<keyword evidence="7" id="KW-0732">Signal</keyword>
<dbReference type="STRING" id="204773.HEAR2512"/>
<evidence type="ECO:0000256" key="2">
    <source>
        <dbReference type="ARBA" id="ARBA00022617"/>
    </source>
</evidence>
<evidence type="ECO:0000256" key="5">
    <source>
        <dbReference type="ARBA" id="ARBA00023004"/>
    </source>
</evidence>
<dbReference type="SUPFAM" id="SSF46626">
    <property type="entry name" value="Cytochrome c"/>
    <property type="match status" value="1"/>
</dbReference>
<dbReference type="Gene3D" id="1.10.760.10">
    <property type="entry name" value="Cytochrome c-like domain"/>
    <property type="match status" value="1"/>
</dbReference>
<evidence type="ECO:0000256" key="6">
    <source>
        <dbReference type="PROSITE-ProRule" id="PRU00433"/>
    </source>
</evidence>
<evidence type="ECO:0000256" key="3">
    <source>
        <dbReference type="ARBA" id="ARBA00022723"/>
    </source>
</evidence>
<keyword evidence="3 6" id="KW-0479">Metal-binding</keyword>
<dbReference type="GO" id="GO:0046872">
    <property type="term" value="F:metal ion binding"/>
    <property type="evidence" value="ECO:0007669"/>
    <property type="project" value="UniProtKB-KW"/>
</dbReference>
<dbReference type="PANTHER" id="PTHR37823:SF1">
    <property type="entry name" value="CYTOCHROME C-553-LIKE"/>
    <property type="match status" value="1"/>
</dbReference>
<sequence>MKTLFSPAVRAFLLCMSAWLLCAAGNPAQAAEPVLELSFSKQQQRLTRADLLRHPDVRTIEVPADSAYKQPMKYRALPLLSILRNVRDVDVLQFRAEDGFVANIPTALLSGGAQPWLAIEPAHTPWPALKTGGRSAGPFYLVWLAPEKSGITPELWPYQIAAISAVTPLQNRYPQILPAASSAADSAEYRGMHIYTMQCAACHQINGGGDATVGPDLNLPFNPTEYFQGDFLRRYIRNPSAVRSWPHMTMPGFSEQVLSESQMDDLLAYLRHMTQRR</sequence>
<dbReference type="PANTHER" id="PTHR37823">
    <property type="entry name" value="CYTOCHROME C-553-LIKE"/>
    <property type="match status" value="1"/>
</dbReference>
<reference evidence="9 10" key="1">
    <citation type="journal article" date="2007" name="PLoS Genet.">
        <title>A tale of two oxidation states: bacterial colonization of arsenic-rich environments.</title>
        <authorList>
            <person name="Muller D."/>
            <person name="Medigue C."/>
            <person name="Koechler S."/>
            <person name="Barbe V."/>
            <person name="Barakat M."/>
            <person name="Talla E."/>
            <person name="Bonnefoy V."/>
            <person name="Krin E."/>
            <person name="Arsene-Ploetze F."/>
            <person name="Carapito C."/>
            <person name="Chandler M."/>
            <person name="Cournoyer B."/>
            <person name="Cruveiller S."/>
            <person name="Dossat C."/>
            <person name="Duval S."/>
            <person name="Heymann M."/>
            <person name="Leize E."/>
            <person name="Lieutaud A."/>
            <person name="Lievremont D."/>
            <person name="Makita Y."/>
            <person name="Mangenot S."/>
            <person name="Nitschke W."/>
            <person name="Ortet P."/>
            <person name="Perdrial N."/>
            <person name="Schoepp B."/>
            <person name="Siguier N."/>
            <person name="Simeonova D.D."/>
            <person name="Rouy Z."/>
            <person name="Segurens B."/>
            <person name="Turlin E."/>
            <person name="Vallenet D."/>
            <person name="Van Dorsselaer A."/>
            <person name="Weiss S."/>
            <person name="Weissenbach J."/>
            <person name="Lett M.C."/>
            <person name="Danchin A."/>
            <person name="Bertin P.N."/>
        </authorList>
    </citation>
    <scope>NUCLEOTIDE SEQUENCE [LARGE SCALE GENOMIC DNA]</scope>
    <source>
        <strain evidence="10">ULPAs1</strain>
    </source>
</reference>
<evidence type="ECO:0000313" key="10">
    <source>
        <dbReference type="Proteomes" id="UP000006697"/>
    </source>
</evidence>
<feature type="signal peptide" evidence="7">
    <location>
        <begin position="1"/>
        <end position="30"/>
    </location>
</feature>
<keyword evidence="4" id="KW-0249">Electron transport</keyword>
<feature type="domain" description="Cytochrome c" evidence="8">
    <location>
        <begin position="186"/>
        <end position="274"/>
    </location>
</feature>
<dbReference type="InterPro" id="IPR009056">
    <property type="entry name" value="Cyt_c-like_dom"/>
</dbReference>
<proteinExistence type="predicted"/>
<dbReference type="AlphaFoldDB" id="A4G801"/>
<name>A4G801_HERAR</name>
<keyword evidence="1" id="KW-0813">Transport</keyword>
<dbReference type="Proteomes" id="UP000006697">
    <property type="component" value="Chromosome"/>
</dbReference>
<feature type="chain" id="PRO_5002668073" evidence="7">
    <location>
        <begin position="31"/>
        <end position="277"/>
    </location>
</feature>
<dbReference type="EMBL" id="CU207211">
    <property type="protein sequence ID" value="CAL62638.1"/>
    <property type="molecule type" value="Genomic_DNA"/>
</dbReference>
<dbReference type="Pfam" id="PF00034">
    <property type="entry name" value="Cytochrom_C"/>
    <property type="match status" value="1"/>
</dbReference>
<dbReference type="OrthoDB" id="9765171at2"/>
<dbReference type="GO" id="GO:0009055">
    <property type="term" value="F:electron transfer activity"/>
    <property type="evidence" value="ECO:0007669"/>
    <property type="project" value="InterPro"/>
</dbReference>
<evidence type="ECO:0000313" key="9">
    <source>
        <dbReference type="EMBL" id="CAL62638.1"/>
    </source>
</evidence>
<evidence type="ECO:0000256" key="4">
    <source>
        <dbReference type="ARBA" id="ARBA00022982"/>
    </source>
</evidence>
<keyword evidence="10" id="KW-1185">Reference proteome</keyword>
<organism evidence="9 10">
    <name type="scientific">Herminiimonas arsenicoxydans</name>
    <dbReference type="NCBI Taxonomy" id="204773"/>
    <lineage>
        <taxon>Bacteria</taxon>
        <taxon>Pseudomonadati</taxon>
        <taxon>Pseudomonadota</taxon>
        <taxon>Betaproteobacteria</taxon>
        <taxon>Burkholderiales</taxon>
        <taxon>Oxalobacteraceae</taxon>
        <taxon>Herminiimonas</taxon>
    </lineage>
</organism>
<dbReference type="KEGG" id="har:HEAR2512"/>
<keyword evidence="5 6" id="KW-0408">Iron</keyword>
<protein>
    <submittedName>
        <fullName evidence="9">Cytochrome c</fullName>
    </submittedName>
</protein>
<dbReference type="HOGENOM" id="CLU_065353_0_0_4"/>
<dbReference type="InterPro" id="IPR036909">
    <property type="entry name" value="Cyt_c-like_dom_sf"/>
</dbReference>
<dbReference type="eggNOG" id="COG2010">
    <property type="taxonomic scope" value="Bacteria"/>
</dbReference>
<gene>
    <name evidence="9" type="ordered locus">HEAR2512</name>
</gene>
<dbReference type="GO" id="GO:0020037">
    <property type="term" value="F:heme binding"/>
    <property type="evidence" value="ECO:0007669"/>
    <property type="project" value="InterPro"/>
</dbReference>
<evidence type="ECO:0000256" key="1">
    <source>
        <dbReference type="ARBA" id="ARBA00022448"/>
    </source>
</evidence>
<accession>A4G801</accession>
<keyword evidence="2 6" id="KW-0349">Heme</keyword>
<dbReference type="PROSITE" id="PS51007">
    <property type="entry name" value="CYTC"/>
    <property type="match status" value="1"/>
</dbReference>
<evidence type="ECO:0000259" key="8">
    <source>
        <dbReference type="PROSITE" id="PS51007"/>
    </source>
</evidence>